<accession>A0A261U0A6</accession>
<evidence type="ECO:0000313" key="1">
    <source>
        <dbReference type="EMBL" id="OZI54927.1"/>
    </source>
</evidence>
<gene>
    <name evidence="1" type="ORF">CAL25_00440</name>
</gene>
<name>A0A261U0A6_9BORD</name>
<dbReference type="Proteomes" id="UP000216913">
    <property type="component" value="Unassembled WGS sequence"/>
</dbReference>
<sequence length="289" mass="33862">MNYFQTPVFLIAFNRLEALLQVVAWLERAGYTNIHIIDNASTYPPLVAYLETCTHHVHRMDRNYGHLVLWDSGKFDHIIKTQNFVLSDCDILPDQDCPPDVVEKLAGILARYPNFTKVGLSLRIDDLPDHYSLKRKVLEWEAPFWEHPLEEGTLFEAAVDTTFAYYRPGIAPKDKRWWRSIRTAAPMTARHLPWYANTDKLSEEDIYYQTHLKEMSSQWSTTDPVVLKEQNIKLQAEVHALRHELELLRQSPVAHWKMTTRRRIIQLLDKFGVGKLARAIRNKIFGRWP</sequence>
<proteinExistence type="predicted"/>
<dbReference type="InterPro" id="IPR029044">
    <property type="entry name" value="Nucleotide-diphossugar_trans"/>
</dbReference>
<evidence type="ECO:0000313" key="2">
    <source>
        <dbReference type="Proteomes" id="UP000216913"/>
    </source>
</evidence>
<dbReference type="OrthoDB" id="9814604at2"/>
<reference evidence="1 2" key="1">
    <citation type="submission" date="2017-05" db="EMBL/GenBank/DDBJ databases">
        <title>Complete and WGS of Bordetella genogroups.</title>
        <authorList>
            <person name="Spilker T."/>
            <person name="LiPuma J."/>
        </authorList>
    </citation>
    <scope>NUCLEOTIDE SEQUENCE [LARGE SCALE GENOMIC DNA]</scope>
    <source>
        <strain evidence="1 2">AU10456</strain>
    </source>
</reference>
<keyword evidence="2" id="KW-1185">Reference proteome</keyword>
<dbReference type="SUPFAM" id="SSF53448">
    <property type="entry name" value="Nucleotide-diphospho-sugar transferases"/>
    <property type="match status" value="1"/>
</dbReference>
<organism evidence="1 2">
    <name type="scientific">Bordetella genomosp. 5</name>
    <dbReference type="NCBI Taxonomy" id="1395608"/>
    <lineage>
        <taxon>Bacteria</taxon>
        <taxon>Pseudomonadati</taxon>
        <taxon>Pseudomonadota</taxon>
        <taxon>Betaproteobacteria</taxon>
        <taxon>Burkholderiales</taxon>
        <taxon>Alcaligenaceae</taxon>
        <taxon>Bordetella</taxon>
    </lineage>
</organism>
<comment type="caution">
    <text evidence="1">The sequence shown here is derived from an EMBL/GenBank/DDBJ whole genome shotgun (WGS) entry which is preliminary data.</text>
</comment>
<evidence type="ECO:0008006" key="3">
    <source>
        <dbReference type="Google" id="ProtNLM"/>
    </source>
</evidence>
<dbReference type="AlphaFoldDB" id="A0A261U0A6"/>
<dbReference type="EMBL" id="NEVP01000001">
    <property type="protein sequence ID" value="OZI54927.1"/>
    <property type="molecule type" value="Genomic_DNA"/>
</dbReference>
<dbReference type="RefSeq" id="WP_094797991.1">
    <property type="nucleotide sequence ID" value="NZ_NEVN01000013.1"/>
</dbReference>
<protein>
    <recommendedName>
        <fullName evidence="3">Glycosyltransferase 2-like domain-containing protein</fullName>
    </recommendedName>
</protein>